<keyword evidence="1" id="KW-1133">Transmembrane helix</keyword>
<protein>
    <submittedName>
        <fullName evidence="2">Uncharacterized protein</fullName>
    </submittedName>
</protein>
<dbReference type="AlphaFoldDB" id="A0A975SVT2"/>
<organism evidence="2 3">
    <name type="scientific">Nocardioides panacis</name>
    <dbReference type="NCBI Taxonomy" id="2849501"/>
    <lineage>
        <taxon>Bacteria</taxon>
        <taxon>Bacillati</taxon>
        <taxon>Actinomycetota</taxon>
        <taxon>Actinomycetes</taxon>
        <taxon>Propionibacteriales</taxon>
        <taxon>Nocardioidaceae</taxon>
        <taxon>Nocardioides</taxon>
    </lineage>
</organism>
<gene>
    <name evidence="2" type="ORF">KRR39_15050</name>
</gene>
<dbReference type="InterPro" id="IPR058061">
    <property type="entry name" value="SCO4848-like"/>
</dbReference>
<accession>A0A975SVT2</accession>
<dbReference type="RefSeq" id="WP_216938108.1">
    <property type="nucleotide sequence ID" value="NZ_CP077062.1"/>
</dbReference>
<dbReference type="Pfam" id="PF26606">
    <property type="entry name" value="SCO4848"/>
    <property type="match status" value="1"/>
</dbReference>
<dbReference type="KEGG" id="nps:KRR39_15050"/>
<evidence type="ECO:0000313" key="2">
    <source>
        <dbReference type="EMBL" id="QWZ06835.1"/>
    </source>
</evidence>
<keyword evidence="1" id="KW-0812">Transmembrane</keyword>
<keyword evidence="3" id="KW-1185">Reference proteome</keyword>
<feature type="transmembrane region" description="Helical" evidence="1">
    <location>
        <begin position="44"/>
        <end position="66"/>
    </location>
</feature>
<evidence type="ECO:0000313" key="3">
    <source>
        <dbReference type="Proteomes" id="UP000683575"/>
    </source>
</evidence>
<evidence type="ECO:0000256" key="1">
    <source>
        <dbReference type="SAM" id="Phobius"/>
    </source>
</evidence>
<dbReference type="EMBL" id="CP077062">
    <property type="protein sequence ID" value="QWZ06835.1"/>
    <property type="molecule type" value="Genomic_DNA"/>
</dbReference>
<sequence length="83" mass="8983">MIFRRKHAVLLLAVAAWNVFTYATFTKNLAAAHAAGEDRPTGYWVAHVVLIVVNLVIAGVLARVGVQAWRATGSRTADRVDAP</sequence>
<proteinExistence type="predicted"/>
<name>A0A975SVT2_9ACTN</name>
<dbReference type="NCBIfam" id="NF046117">
    <property type="entry name" value="SCO4848_fam"/>
    <property type="match status" value="1"/>
</dbReference>
<keyword evidence="1" id="KW-0472">Membrane</keyword>
<dbReference type="Proteomes" id="UP000683575">
    <property type="component" value="Chromosome"/>
</dbReference>
<reference evidence="2" key="1">
    <citation type="submission" date="2021-06" db="EMBL/GenBank/DDBJ databases">
        <title>Complete genome sequence of Nocardioides sp. G188.</title>
        <authorList>
            <person name="Im W.-T."/>
        </authorList>
    </citation>
    <scope>NUCLEOTIDE SEQUENCE</scope>
    <source>
        <strain evidence="2">G188</strain>
    </source>
</reference>